<proteinExistence type="predicted"/>
<evidence type="ECO:0000313" key="2">
    <source>
        <dbReference type="Proteomes" id="UP000236594"/>
    </source>
</evidence>
<reference evidence="1 2" key="1">
    <citation type="submission" date="2018-04" db="EMBL/GenBank/DDBJ databases">
        <title>Draft Genome Sequence of Phosphate-Solubilizing Chryseobacterium sp. ISE14 that is a Biocontrol and Plant Growth-Promoting Rhizobacterium Isolated from Cucumber.</title>
        <authorList>
            <person name="Jeong J.-J."/>
            <person name="Sang M.K."/>
            <person name="Choi I.-G."/>
            <person name="Kim K.D."/>
        </authorList>
    </citation>
    <scope>NUCLEOTIDE SEQUENCE [LARGE SCALE GENOMIC DNA]</scope>
    <source>
        <strain evidence="1 2">ISE14</strain>
    </source>
</reference>
<dbReference type="EMBL" id="PPED02000003">
    <property type="protein sequence ID" value="PWN69405.1"/>
    <property type="molecule type" value="Genomic_DNA"/>
</dbReference>
<evidence type="ECO:0000313" key="1">
    <source>
        <dbReference type="EMBL" id="PWN69405.1"/>
    </source>
</evidence>
<sequence>MTRDHCKPNELLFNIFIPYIKLIGGSNILLPPERRLGNNIPSYILRHLCFVSEIQLCDFLDSAILDKKVS</sequence>
<organism evidence="1 2">
    <name type="scientific">Chryseobacterium phosphatilyticum</name>
    <dbReference type="NCBI Taxonomy" id="475075"/>
    <lineage>
        <taxon>Bacteria</taxon>
        <taxon>Pseudomonadati</taxon>
        <taxon>Bacteroidota</taxon>
        <taxon>Flavobacteriia</taxon>
        <taxon>Flavobacteriales</taxon>
        <taxon>Weeksellaceae</taxon>
        <taxon>Chryseobacterium group</taxon>
        <taxon>Chryseobacterium</taxon>
    </lineage>
</organism>
<dbReference type="Proteomes" id="UP000236594">
    <property type="component" value="Unassembled WGS sequence"/>
</dbReference>
<gene>
    <name evidence="1" type="ORF">C1631_015245</name>
</gene>
<keyword evidence="2" id="KW-1185">Reference proteome</keyword>
<accession>A0A316X6F7</accession>
<dbReference type="AlphaFoldDB" id="A0A316X6F7"/>
<name>A0A316X6F7_9FLAO</name>
<protein>
    <submittedName>
        <fullName evidence="1">Uncharacterized protein</fullName>
    </submittedName>
</protein>
<comment type="caution">
    <text evidence="1">The sequence shown here is derived from an EMBL/GenBank/DDBJ whole genome shotgun (WGS) entry which is preliminary data.</text>
</comment>